<feature type="transmembrane region" description="Helical" evidence="2">
    <location>
        <begin position="32"/>
        <end position="56"/>
    </location>
</feature>
<organism evidence="3 4">
    <name type="scientific">Ameyamaea chiangmaiensis</name>
    <dbReference type="NCBI Taxonomy" id="442969"/>
    <lineage>
        <taxon>Bacteria</taxon>
        <taxon>Pseudomonadati</taxon>
        <taxon>Pseudomonadota</taxon>
        <taxon>Alphaproteobacteria</taxon>
        <taxon>Acetobacterales</taxon>
        <taxon>Acetobacteraceae</taxon>
        <taxon>Ameyamaea</taxon>
    </lineage>
</organism>
<keyword evidence="4" id="KW-1185">Reference proteome</keyword>
<feature type="non-terminal residue" evidence="3">
    <location>
        <position position="140"/>
    </location>
</feature>
<evidence type="ECO:0000313" key="3">
    <source>
        <dbReference type="EMBL" id="NVN41093.1"/>
    </source>
</evidence>
<keyword evidence="2" id="KW-1133">Transmembrane helix</keyword>
<reference evidence="3 4" key="1">
    <citation type="submission" date="2020-06" db="EMBL/GenBank/DDBJ databases">
        <title>Description of novel acetic acid bacteria.</title>
        <authorList>
            <person name="Sombolestani A."/>
        </authorList>
    </citation>
    <scope>NUCLEOTIDE SEQUENCE [LARGE SCALE GENOMIC DNA]</scope>
    <source>
        <strain evidence="3 4">LMG 27010</strain>
    </source>
</reference>
<evidence type="ECO:0000256" key="2">
    <source>
        <dbReference type="SAM" id="Phobius"/>
    </source>
</evidence>
<keyword evidence="2" id="KW-0472">Membrane</keyword>
<dbReference type="Pfam" id="PF13779">
    <property type="entry name" value="DUF4175"/>
    <property type="match status" value="1"/>
</dbReference>
<accession>A0A850PDY3</accession>
<feature type="transmembrane region" description="Helical" evidence="2">
    <location>
        <begin position="68"/>
        <end position="86"/>
    </location>
</feature>
<proteinExistence type="predicted"/>
<sequence length="140" mass="14763">MSGTRPPLLASPSPGTTALPRDLPAVRRRARYVLLVEGAVPALLAPVGLIGAYALAGLLRLPQRLPDGLHAVVLAATLGTAGVLAWRGLRRLDRPDPSALDRRIEQASGLRHRPLQTLADAPVATGDTAVWTTHLARVEA</sequence>
<evidence type="ECO:0000256" key="1">
    <source>
        <dbReference type="SAM" id="MobiDB-lite"/>
    </source>
</evidence>
<keyword evidence="2" id="KW-0812">Transmembrane</keyword>
<dbReference type="RefSeq" id="WP_176614009.1">
    <property type="nucleotide sequence ID" value="NZ_JABXXR010000090.1"/>
</dbReference>
<evidence type="ECO:0000313" key="4">
    <source>
        <dbReference type="Proteomes" id="UP000585665"/>
    </source>
</evidence>
<protein>
    <submittedName>
        <fullName evidence="3">DUF4175 family protein</fullName>
    </submittedName>
</protein>
<feature type="region of interest" description="Disordered" evidence="1">
    <location>
        <begin position="1"/>
        <end position="22"/>
    </location>
</feature>
<dbReference type="AlphaFoldDB" id="A0A850PDY3"/>
<comment type="caution">
    <text evidence="3">The sequence shown here is derived from an EMBL/GenBank/DDBJ whole genome shotgun (WGS) entry which is preliminary data.</text>
</comment>
<dbReference type="InterPro" id="IPR012683">
    <property type="entry name" value="CHP02302_TM"/>
</dbReference>
<name>A0A850PDY3_9PROT</name>
<dbReference type="EMBL" id="JABXXR010000090">
    <property type="protein sequence ID" value="NVN41093.1"/>
    <property type="molecule type" value="Genomic_DNA"/>
</dbReference>
<dbReference type="Proteomes" id="UP000585665">
    <property type="component" value="Unassembled WGS sequence"/>
</dbReference>
<gene>
    <name evidence="3" type="ORF">HUK82_11065</name>
</gene>